<dbReference type="Proteomes" id="UP001485043">
    <property type="component" value="Unassembled WGS sequence"/>
</dbReference>
<name>A0AAW1T5P5_9CHLO</name>
<comment type="caution">
    <text evidence="2">The sequence shown here is derived from an EMBL/GenBank/DDBJ whole genome shotgun (WGS) entry which is preliminary data.</text>
</comment>
<evidence type="ECO:0000313" key="2">
    <source>
        <dbReference type="EMBL" id="KAK9863990.1"/>
    </source>
</evidence>
<gene>
    <name evidence="2" type="ORF">WJX84_012079</name>
</gene>
<keyword evidence="3" id="KW-1185">Reference proteome</keyword>
<accession>A0AAW1T5P5</accession>
<evidence type="ECO:0000256" key="1">
    <source>
        <dbReference type="SAM" id="MobiDB-lite"/>
    </source>
</evidence>
<organism evidence="2 3">
    <name type="scientific">Apatococcus fuscideae</name>
    <dbReference type="NCBI Taxonomy" id="2026836"/>
    <lineage>
        <taxon>Eukaryota</taxon>
        <taxon>Viridiplantae</taxon>
        <taxon>Chlorophyta</taxon>
        <taxon>core chlorophytes</taxon>
        <taxon>Trebouxiophyceae</taxon>
        <taxon>Chlorellales</taxon>
        <taxon>Chlorellaceae</taxon>
        <taxon>Apatococcus</taxon>
    </lineage>
</organism>
<proteinExistence type="predicted"/>
<dbReference type="AlphaFoldDB" id="A0AAW1T5P5"/>
<evidence type="ECO:0000313" key="3">
    <source>
        <dbReference type="Proteomes" id="UP001485043"/>
    </source>
</evidence>
<protein>
    <submittedName>
        <fullName evidence="2">Uncharacterized protein</fullName>
    </submittedName>
</protein>
<sequence>MSLPWEQASQDDIYSIHSQFESTTSLPHTTTSHPSRPADALVPPQPAMGRSQIPRRDIDVDIYSIGLFKFKGVTGSYRVVQLLPQELLGRNKHCPTGLSNHRGKAVCMQRDAGLIRSVVVSIPDTSLPYLHCGWQQTSRTSTDQHCSVDLPAVVSPKGSVDGPWMVDQDFTLSSPSIYSAAASFPQTPHQARI</sequence>
<dbReference type="EMBL" id="JALJOV010000405">
    <property type="protein sequence ID" value="KAK9863990.1"/>
    <property type="molecule type" value="Genomic_DNA"/>
</dbReference>
<feature type="compositionally biased region" description="Low complexity" evidence="1">
    <location>
        <begin position="23"/>
        <end position="35"/>
    </location>
</feature>
<feature type="region of interest" description="Disordered" evidence="1">
    <location>
        <begin position="23"/>
        <end position="53"/>
    </location>
</feature>
<reference evidence="2 3" key="1">
    <citation type="journal article" date="2024" name="Nat. Commun.">
        <title>Phylogenomics reveals the evolutionary origins of lichenization in chlorophyte algae.</title>
        <authorList>
            <person name="Puginier C."/>
            <person name="Libourel C."/>
            <person name="Otte J."/>
            <person name="Skaloud P."/>
            <person name="Haon M."/>
            <person name="Grisel S."/>
            <person name="Petersen M."/>
            <person name="Berrin J.G."/>
            <person name="Delaux P.M."/>
            <person name="Dal Grande F."/>
            <person name="Keller J."/>
        </authorList>
    </citation>
    <scope>NUCLEOTIDE SEQUENCE [LARGE SCALE GENOMIC DNA]</scope>
    <source>
        <strain evidence="2 3">SAG 2523</strain>
    </source>
</reference>